<keyword evidence="3" id="KW-1185">Reference proteome</keyword>
<dbReference type="RefSeq" id="WP_189335419.1">
    <property type="nucleotide sequence ID" value="NZ_AP023356.1"/>
</dbReference>
<evidence type="ECO:0000313" key="3">
    <source>
        <dbReference type="Proteomes" id="UP000676967"/>
    </source>
</evidence>
<organism evidence="2 3">
    <name type="scientific">Actinoplanes ianthinogenes</name>
    <dbReference type="NCBI Taxonomy" id="122358"/>
    <lineage>
        <taxon>Bacteria</taxon>
        <taxon>Bacillati</taxon>
        <taxon>Actinomycetota</taxon>
        <taxon>Actinomycetes</taxon>
        <taxon>Micromonosporales</taxon>
        <taxon>Micromonosporaceae</taxon>
        <taxon>Actinoplanes</taxon>
    </lineage>
</organism>
<dbReference type="Proteomes" id="UP000676967">
    <property type="component" value="Chromosome"/>
</dbReference>
<sequence>METDLLPGEGVLWEGRPVRHLLFRATDVFLIPLSLVWCGIVVYWEAGIVLSGGPALFALWGLLFVLAGLYLVFARFIIRAVASRRTRYTITTSRLLIHRGWSGTRLTTAYLTSLPPPVITEQSDGSGNLAFGAFPGITDAFTTDRRYGFRVWSAEPSRTLILWSIPHVRLARDLATHAQHGA</sequence>
<keyword evidence="1" id="KW-0472">Membrane</keyword>
<reference evidence="2 3" key="1">
    <citation type="submission" date="2020-08" db="EMBL/GenBank/DDBJ databases">
        <title>Whole genome shotgun sequence of Actinoplanes ianthinogenes NBRC 13996.</title>
        <authorList>
            <person name="Komaki H."/>
            <person name="Tamura T."/>
        </authorList>
    </citation>
    <scope>NUCLEOTIDE SEQUENCE [LARGE SCALE GENOMIC DNA]</scope>
    <source>
        <strain evidence="2 3">NBRC 13996</strain>
    </source>
</reference>
<evidence type="ECO:0000256" key="1">
    <source>
        <dbReference type="SAM" id="Phobius"/>
    </source>
</evidence>
<accession>A0ABM7M9X9</accession>
<keyword evidence="1" id="KW-1133">Transmembrane helix</keyword>
<gene>
    <name evidence="2" type="ORF">Aiant_90860</name>
</gene>
<protein>
    <recommendedName>
        <fullName evidence="4">PH domain-containing protein</fullName>
    </recommendedName>
</protein>
<proteinExistence type="predicted"/>
<evidence type="ECO:0000313" key="2">
    <source>
        <dbReference type="EMBL" id="BCJ48429.1"/>
    </source>
</evidence>
<keyword evidence="1" id="KW-0812">Transmembrane</keyword>
<feature type="transmembrane region" description="Helical" evidence="1">
    <location>
        <begin position="56"/>
        <end position="78"/>
    </location>
</feature>
<evidence type="ECO:0008006" key="4">
    <source>
        <dbReference type="Google" id="ProtNLM"/>
    </source>
</evidence>
<dbReference type="EMBL" id="AP023356">
    <property type="protein sequence ID" value="BCJ48429.1"/>
    <property type="molecule type" value="Genomic_DNA"/>
</dbReference>
<feature type="transmembrane region" description="Helical" evidence="1">
    <location>
        <begin position="21"/>
        <end position="44"/>
    </location>
</feature>
<name>A0ABM7M9X9_9ACTN</name>